<proteinExistence type="inferred from homology"/>
<dbReference type="SUPFAM" id="SSF53850">
    <property type="entry name" value="Periplasmic binding protein-like II"/>
    <property type="match status" value="1"/>
</dbReference>
<feature type="domain" description="Solute-binding protein family 5" evidence="5">
    <location>
        <begin position="67"/>
        <end position="446"/>
    </location>
</feature>
<dbReference type="PIRSF" id="PIRSF002741">
    <property type="entry name" value="MppA"/>
    <property type="match status" value="1"/>
</dbReference>
<evidence type="ECO:0000256" key="1">
    <source>
        <dbReference type="ARBA" id="ARBA00005695"/>
    </source>
</evidence>
<comment type="caution">
    <text evidence="6">The sequence shown here is derived from an EMBL/GenBank/DDBJ whole genome shotgun (WGS) entry which is preliminary data.</text>
</comment>
<evidence type="ECO:0000256" key="3">
    <source>
        <dbReference type="ARBA" id="ARBA00022729"/>
    </source>
</evidence>
<dbReference type="GO" id="GO:0030288">
    <property type="term" value="C:outer membrane-bounded periplasmic space"/>
    <property type="evidence" value="ECO:0007669"/>
    <property type="project" value="UniProtKB-ARBA"/>
</dbReference>
<dbReference type="EMBL" id="NHMP01000006">
    <property type="protein sequence ID" value="OXE45971.1"/>
    <property type="molecule type" value="Genomic_DNA"/>
</dbReference>
<keyword evidence="3 4" id="KW-0732">Signal</keyword>
<dbReference type="InterPro" id="IPR030678">
    <property type="entry name" value="Peptide/Ni-bd"/>
</dbReference>
<dbReference type="PANTHER" id="PTHR30290">
    <property type="entry name" value="PERIPLASMIC BINDING COMPONENT OF ABC TRANSPORTER"/>
    <property type="match status" value="1"/>
</dbReference>
<feature type="chain" id="PRO_5011240408" evidence="4">
    <location>
        <begin position="25"/>
        <end position="532"/>
    </location>
</feature>
<reference evidence="7" key="1">
    <citation type="submission" date="2017-05" db="EMBL/GenBank/DDBJ databases">
        <title>Improved OligoMM genomes.</title>
        <authorList>
            <person name="Garzetti D."/>
        </authorList>
    </citation>
    <scope>NUCLEOTIDE SEQUENCE [LARGE SCALE GENOMIC DNA]</scope>
    <source>
        <strain evidence="7">YL45</strain>
    </source>
</reference>
<dbReference type="GeneID" id="78362008"/>
<protein>
    <submittedName>
        <fullName evidence="6">ABC transporter substrate-binding protein</fullName>
    </submittedName>
</protein>
<organism evidence="6 7">
    <name type="scientific">Turicimonas muris</name>
    <dbReference type="NCBI Taxonomy" id="1796652"/>
    <lineage>
        <taxon>Bacteria</taxon>
        <taxon>Pseudomonadati</taxon>
        <taxon>Pseudomonadota</taxon>
        <taxon>Betaproteobacteria</taxon>
        <taxon>Burkholderiales</taxon>
        <taxon>Sutterellaceae</taxon>
        <taxon>Turicimonas</taxon>
    </lineage>
</organism>
<dbReference type="InterPro" id="IPR000914">
    <property type="entry name" value="SBP_5_dom"/>
</dbReference>
<keyword evidence="7" id="KW-1185">Reference proteome</keyword>
<dbReference type="GO" id="GO:0043190">
    <property type="term" value="C:ATP-binding cassette (ABC) transporter complex"/>
    <property type="evidence" value="ECO:0007669"/>
    <property type="project" value="InterPro"/>
</dbReference>
<evidence type="ECO:0000313" key="6">
    <source>
        <dbReference type="EMBL" id="OXE45971.1"/>
    </source>
</evidence>
<evidence type="ECO:0000256" key="4">
    <source>
        <dbReference type="SAM" id="SignalP"/>
    </source>
</evidence>
<dbReference type="GO" id="GO:0015833">
    <property type="term" value="P:peptide transport"/>
    <property type="evidence" value="ECO:0007669"/>
    <property type="project" value="TreeGrafter"/>
</dbReference>
<keyword evidence="2" id="KW-0813">Transport</keyword>
<dbReference type="Gene3D" id="3.10.105.10">
    <property type="entry name" value="Dipeptide-binding Protein, Domain 3"/>
    <property type="match status" value="1"/>
</dbReference>
<evidence type="ECO:0000256" key="2">
    <source>
        <dbReference type="ARBA" id="ARBA00022448"/>
    </source>
</evidence>
<dbReference type="CDD" id="cd08498">
    <property type="entry name" value="PBP2_NikA_DppA_OppA_like_2"/>
    <property type="match status" value="1"/>
</dbReference>
<dbReference type="PANTHER" id="PTHR30290:SF9">
    <property type="entry name" value="OLIGOPEPTIDE-BINDING PROTEIN APPA"/>
    <property type="match status" value="1"/>
</dbReference>
<dbReference type="Gene3D" id="3.40.190.10">
    <property type="entry name" value="Periplasmic binding protein-like II"/>
    <property type="match status" value="1"/>
</dbReference>
<evidence type="ECO:0000313" key="7">
    <source>
        <dbReference type="Proteomes" id="UP000214610"/>
    </source>
</evidence>
<dbReference type="Pfam" id="PF00496">
    <property type="entry name" value="SBP_bac_5"/>
    <property type="match status" value="1"/>
</dbReference>
<dbReference type="Proteomes" id="UP000214610">
    <property type="component" value="Unassembled WGS sequence"/>
</dbReference>
<sequence length="532" mass="58944">MLKVKLASVCLVAAAATFSAAAFAETFKWASQGDILTFDPHAQNEGLNSAANSYVYETLVNLGKNSEIIPCLAESWSKEPGGFLFKIRPNVKFHDGQTLSPEDVVFSIKRALHPLSQFRTYTAGILDAEVRSDGQVFIKTSTQSPVILNQLTHLRILNKKWAEEHNVVNPQNYVEKEESYAARNVNGTGPFKLKSREVDVKTVFVENPDWWNKANKVGNVTEAIYTPIKSAATRTAALLSGQVDFVLDLAPQDAQRLKRNDKVKLVEGPELRVLMISLDQYRDKSPYVRVDGKATDKNPFKDERVRKALYQAIDIQTLKRTVMRGSAIPTGSIIPPNVAGWAPEQDVRHPYDVVAAKKLLAEAGYPDGFEFTLDTPNNRWVNDEAIAKALAGMWAKIGVKVNVNAMPRANYFPKVLGFDSSAGMVGWGCSTQDALFSIQSLVSTFDTKKGNGLSNIGRVSDPEIDVLVEKIKVESDPKVRNADIAKALKIISDKVYELPLHTQLITWGMGKNIDAEIRSDNRLEIDKVKVNK</sequence>
<dbReference type="GO" id="GO:1904680">
    <property type="term" value="F:peptide transmembrane transporter activity"/>
    <property type="evidence" value="ECO:0007669"/>
    <property type="project" value="TreeGrafter"/>
</dbReference>
<accession>A0A227KE29</accession>
<comment type="similarity">
    <text evidence="1">Belongs to the bacterial solute-binding protein 5 family.</text>
</comment>
<dbReference type="AlphaFoldDB" id="A0A227KE29"/>
<name>A0A227KE29_9BURK</name>
<evidence type="ECO:0000259" key="5">
    <source>
        <dbReference type="Pfam" id="PF00496"/>
    </source>
</evidence>
<gene>
    <name evidence="6" type="ORF">ADH67_09605</name>
</gene>
<dbReference type="InterPro" id="IPR039424">
    <property type="entry name" value="SBP_5"/>
</dbReference>
<dbReference type="RefSeq" id="WP_066594007.1">
    <property type="nucleotide sequence ID" value="NZ_CAJTBZ010000013.1"/>
</dbReference>
<feature type="signal peptide" evidence="4">
    <location>
        <begin position="1"/>
        <end position="24"/>
    </location>
</feature>